<dbReference type="GO" id="GO:0005737">
    <property type="term" value="C:cytoplasm"/>
    <property type="evidence" value="ECO:0007669"/>
    <property type="project" value="TreeGrafter"/>
</dbReference>
<evidence type="ECO:0000259" key="3">
    <source>
        <dbReference type="Pfam" id="PF26245"/>
    </source>
</evidence>
<feature type="domain" description="TTI1 N-terminal TPR" evidence="1">
    <location>
        <begin position="9"/>
        <end position="365"/>
    </location>
</feature>
<protein>
    <submittedName>
        <fullName evidence="4">LADA_0G12134g1_1</fullName>
    </submittedName>
</protein>
<dbReference type="SUPFAM" id="SSF48371">
    <property type="entry name" value="ARM repeat"/>
    <property type="match status" value="1"/>
</dbReference>
<dbReference type="Pfam" id="PF24173">
    <property type="entry name" value="TPR_TTI1_N"/>
    <property type="match status" value="1"/>
</dbReference>
<dbReference type="GO" id="GO:0110078">
    <property type="term" value="C:TTT Hsp90 cochaperone complex"/>
    <property type="evidence" value="ECO:0007669"/>
    <property type="project" value="EnsemblFungi"/>
</dbReference>
<dbReference type="Pfam" id="PF21547">
    <property type="entry name" value="TTI1"/>
    <property type="match status" value="1"/>
</dbReference>
<accession>A0A1G4JVB7</accession>
<evidence type="ECO:0000313" key="5">
    <source>
        <dbReference type="Proteomes" id="UP000190274"/>
    </source>
</evidence>
<dbReference type="InterPro" id="IPR059075">
    <property type="entry name" value="TPR_TTI1_2nd_yeast"/>
</dbReference>
<dbReference type="InterPro" id="IPR057567">
    <property type="entry name" value="TPR_TTI1_C"/>
</dbReference>
<dbReference type="STRING" id="1266660.A0A1G4JVB7"/>
<dbReference type="Pfam" id="PF24181">
    <property type="entry name" value="TPR_TTI1_C"/>
    <property type="match status" value="1"/>
</dbReference>
<evidence type="ECO:0000259" key="2">
    <source>
        <dbReference type="Pfam" id="PF24181"/>
    </source>
</evidence>
<dbReference type="Pfam" id="PF26245">
    <property type="entry name" value="TPR_TTI1_2nd_yeast"/>
    <property type="match status" value="1"/>
</dbReference>
<keyword evidence="5" id="KW-1185">Reference proteome</keyword>
<feature type="domain" description="TEL2-interacting protein 1 second TPR" evidence="3">
    <location>
        <begin position="378"/>
        <end position="625"/>
    </location>
</feature>
<dbReference type="InterPro" id="IPR016441">
    <property type="entry name" value="Tti1"/>
</dbReference>
<proteinExistence type="predicted"/>
<dbReference type="InterPro" id="IPR057566">
    <property type="entry name" value="TPR_TTI1_N"/>
</dbReference>
<feature type="domain" description="TTI1 C-terminal TPR" evidence="2">
    <location>
        <begin position="793"/>
        <end position="949"/>
    </location>
</feature>
<dbReference type="PANTHER" id="PTHR18460">
    <property type="entry name" value="TEL2 INTERACTING PROTEIN 1 TTI1 FAMILY MEMBER"/>
    <property type="match status" value="1"/>
</dbReference>
<dbReference type="Proteomes" id="UP000190274">
    <property type="component" value="Chromosome G"/>
</dbReference>
<dbReference type="OrthoDB" id="6781668at2759"/>
<dbReference type="PIRSF" id="PIRSF005250">
    <property type="entry name" value="UCP005250"/>
    <property type="match status" value="1"/>
</dbReference>
<name>A0A1G4JVB7_9SACH</name>
<evidence type="ECO:0000259" key="1">
    <source>
        <dbReference type="Pfam" id="PF24173"/>
    </source>
</evidence>
<sequence length="1064" mass="119177">MASAQSTAFQRVRPCCIELSRQTFLPKQSFDPNSAQLLNGLRALERELAELDDGVLQLSPKFADYVFVPIASLLKQDSLGVSQTEALLLVIGHLLSLCWSSVGALPLVLAQQLFPLLTFLVSTDTKNVELLKKPPHFQLAGCVVFAKLFNALAVQKRHSYFDYFCDPKSLPSLGHSVTILLDILNQNETEPDLQLASVRALHILYRELLTDGEIVSFILPGHVSTFSKLLVRPGISVKSSVVCATMELFGDILALVYRDSDLHIAETPVSGLQHLIAHSLNEEGRAPARIEESLSSSKKMHRDSKWLKATTSQVKIALEAVLPKLVKRKNASINLAIRDFLATVMDAANGSLANCRELFLSTMLSIRISLPHLLQSQENSRTLKHLLINQISQLPHTLLFEVHEDLERFKFALSITEDKKLSDIQVVGKAVTELQRALAETLEQKNIRFNGTKVVEQSTLVIIDDNFFDHSDANYRLLSAISASFEETLSSFLCTAGVYCGLSHTEQLVATLLSSNQDDSNYSYVTSIWISSLLISSSMASKKEQTTGSIESYLTFGDQELDLTTSAPSDACYMLIESSLEILNDEANNLKTLDRVSESRTIISLESIRLVGKAMGEAFREELIDTIFPILDCLASPSPAIRHFAQLTTLSIAQSLYGGSVHDLIWDNMDYLVDSISIRLTNCMTQRMPTLLMVICRIGGYESIKGFKDVLETIFRLLDFYHGYDELCAEFFQLFDIVVTEMRKTYLRLEPDYLALSDNHTVPGGFVPWGMRNMNQVVQLMGEKKNDILAEDLSELESEKFGGKDFGEFLNRKLEEVDSDDEDEDTSELDADDQTFAEHAHPAEDSSEKWSSPIPKESYRLLLQIIGYGDRLLTHRSRPLKVQILRLMSKIFPMLATEYDMLLPQVARSWDILVVISLSSDFAVVKPALECLQMIIRHSGDFITKRFLDLWENYQTNSVLLRHVATKRSVTLLDTMNTSLSASKRFPSTISEALGALSEMLLEGISKAELFIPEDQLQEMVYYCLLSSSAPKIESRSLHLGDVLTCLLLRDEGMTLQVPRKQSE</sequence>
<gene>
    <name evidence="4" type="ORF">LADA_0G12134G</name>
</gene>
<dbReference type="AlphaFoldDB" id="A0A1G4JVB7"/>
<reference evidence="5" key="1">
    <citation type="submission" date="2016-03" db="EMBL/GenBank/DDBJ databases">
        <authorList>
            <person name="Devillers H."/>
        </authorList>
    </citation>
    <scope>NUCLEOTIDE SEQUENCE [LARGE SCALE GENOMIC DNA]</scope>
</reference>
<dbReference type="InterPro" id="IPR052587">
    <property type="entry name" value="TELO2-interacting_protein_1"/>
</dbReference>
<dbReference type="EMBL" id="LT598457">
    <property type="protein sequence ID" value="SCU94893.1"/>
    <property type="molecule type" value="Genomic_DNA"/>
</dbReference>
<organism evidence="4 5">
    <name type="scientific">Lachancea dasiensis</name>
    <dbReference type="NCBI Taxonomy" id="1072105"/>
    <lineage>
        <taxon>Eukaryota</taxon>
        <taxon>Fungi</taxon>
        <taxon>Dikarya</taxon>
        <taxon>Ascomycota</taxon>
        <taxon>Saccharomycotina</taxon>
        <taxon>Saccharomycetes</taxon>
        <taxon>Saccharomycetales</taxon>
        <taxon>Saccharomycetaceae</taxon>
        <taxon>Lachancea</taxon>
    </lineage>
</organism>
<evidence type="ECO:0000313" key="4">
    <source>
        <dbReference type="EMBL" id="SCU94893.1"/>
    </source>
</evidence>
<dbReference type="PANTHER" id="PTHR18460:SF3">
    <property type="entry name" value="TELO2-INTERACTING PROTEIN 1 HOMOLOG"/>
    <property type="match status" value="1"/>
</dbReference>
<dbReference type="InterPro" id="IPR016024">
    <property type="entry name" value="ARM-type_fold"/>
</dbReference>
<dbReference type="InterPro" id="IPR049362">
    <property type="entry name" value="TTI1_rpt"/>
</dbReference>